<dbReference type="STRING" id="760192.Halhy_6429"/>
<dbReference type="Gene3D" id="3.10.450.50">
    <property type="match status" value="1"/>
</dbReference>
<proteinExistence type="predicted"/>
<dbReference type="InterPro" id="IPR032710">
    <property type="entry name" value="NTF2-like_dom_sf"/>
</dbReference>
<dbReference type="HOGENOM" id="CLU_145972_0_0_10"/>
<keyword evidence="4" id="KW-1185">Reference proteome</keyword>
<dbReference type="SUPFAM" id="SSF54427">
    <property type="entry name" value="NTF2-like"/>
    <property type="match status" value="1"/>
</dbReference>
<evidence type="ECO:0000256" key="1">
    <source>
        <dbReference type="SAM" id="SignalP"/>
    </source>
</evidence>
<accession>F4KQ86</accession>
<feature type="domain" description="SnoaL-like" evidence="2">
    <location>
        <begin position="30"/>
        <end position="146"/>
    </location>
</feature>
<dbReference type="OrthoDB" id="1119147at2"/>
<dbReference type="EMBL" id="CP002691">
    <property type="protein sequence ID" value="AEE54247.1"/>
    <property type="molecule type" value="Genomic_DNA"/>
</dbReference>
<reference key="2">
    <citation type="submission" date="2011-04" db="EMBL/GenBank/DDBJ databases">
        <title>Complete sequence of chromosome of Haliscomenobacter hydrossis DSM 1100.</title>
        <authorList>
            <consortium name="US DOE Joint Genome Institute (JGI-PGF)"/>
            <person name="Lucas S."/>
            <person name="Han J."/>
            <person name="Lapidus A."/>
            <person name="Bruce D."/>
            <person name="Goodwin L."/>
            <person name="Pitluck S."/>
            <person name="Peters L."/>
            <person name="Kyrpides N."/>
            <person name="Mavromatis K."/>
            <person name="Ivanova N."/>
            <person name="Ovchinnikova G."/>
            <person name="Pagani I."/>
            <person name="Daligault H."/>
            <person name="Detter J.C."/>
            <person name="Han C."/>
            <person name="Land M."/>
            <person name="Hauser L."/>
            <person name="Markowitz V."/>
            <person name="Cheng J.-F."/>
            <person name="Hugenholtz P."/>
            <person name="Woyke T."/>
            <person name="Wu D."/>
            <person name="Verbarg S."/>
            <person name="Frueling A."/>
            <person name="Brambilla E."/>
            <person name="Klenk H.-P."/>
            <person name="Eisen J.A."/>
        </authorList>
    </citation>
    <scope>NUCLEOTIDE SEQUENCE</scope>
    <source>
        <strain>DSM 1100</strain>
    </source>
</reference>
<dbReference type="Proteomes" id="UP000008461">
    <property type="component" value="Chromosome"/>
</dbReference>
<dbReference type="Pfam" id="PF13474">
    <property type="entry name" value="SnoaL_3"/>
    <property type="match status" value="1"/>
</dbReference>
<dbReference type="RefSeq" id="WP_013768766.1">
    <property type="nucleotide sequence ID" value="NC_015510.1"/>
</dbReference>
<name>F4KQ86_HALH1</name>
<feature type="chain" id="PRO_5003316930" description="SnoaL-like domain-containing protein" evidence="1">
    <location>
        <begin position="21"/>
        <end position="150"/>
    </location>
</feature>
<dbReference type="eggNOG" id="COG4319">
    <property type="taxonomic scope" value="Bacteria"/>
</dbReference>
<evidence type="ECO:0000313" key="4">
    <source>
        <dbReference type="Proteomes" id="UP000008461"/>
    </source>
</evidence>
<evidence type="ECO:0000259" key="2">
    <source>
        <dbReference type="Pfam" id="PF13474"/>
    </source>
</evidence>
<evidence type="ECO:0000313" key="3">
    <source>
        <dbReference type="EMBL" id="AEE54247.1"/>
    </source>
</evidence>
<dbReference type="AlphaFoldDB" id="F4KQ86"/>
<keyword evidence="1" id="KW-0732">Signal</keyword>
<sequence length="150" mass="17816">MTKKSCLSLIFLLSVSYGFSQNLQKDTSAIRQVLTGFFEVFTNPDMKHFDNNCVPNFELYDMGEIWNREMVADYVKNVQSKPKDWTRTNRFEFIKFNFRKKIAWVSYHNYAVIANSKTNTTRNIHWLESMILEKMKGRWVLVQMHSTLVP</sequence>
<dbReference type="InterPro" id="IPR037401">
    <property type="entry name" value="SnoaL-like"/>
</dbReference>
<dbReference type="KEGG" id="hhy:Halhy_6429"/>
<feature type="signal peptide" evidence="1">
    <location>
        <begin position="1"/>
        <end position="20"/>
    </location>
</feature>
<protein>
    <recommendedName>
        <fullName evidence="2">SnoaL-like domain-containing protein</fullName>
    </recommendedName>
</protein>
<organism evidence="3 4">
    <name type="scientific">Haliscomenobacter hydrossis (strain ATCC 27775 / DSM 1100 / LMG 10767 / O)</name>
    <dbReference type="NCBI Taxonomy" id="760192"/>
    <lineage>
        <taxon>Bacteria</taxon>
        <taxon>Pseudomonadati</taxon>
        <taxon>Bacteroidota</taxon>
        <taxon>Saprospiria</taxon>
        <taxon>Saprospirales</taxon>
        <taxon>Haliscomenobacteraceae</taxon>
        <taxon>Haliscomenobacter</taxon>
    </lineage>
</organism>
<gene>
    <name evidence="3" type="ordered locus">Halhy_6429</name>
</gene>
<reference evidence="3 4" key="1">
    <citation type="journal article" date="2011" name="Stand. Genomic Sci.">
        <title>Complete genome sequence of Haliscomenobacter hydrossis type strain (O).</title>
        <authorList>
            <consortium name="US DOE Joint Genome Institute (JGI-PGF)"/>
            <person name="Daligault H."/>
            <person name="Lapidus A."/>
            <person name="Zeytun A."/>
            <person name="Nolan M."/>
            <person name="Lucas S."/>
            <person name="Del Rio T.G."/>
            <person name="Tice H."/>
            <person name="Cheng J.F."/>
            <person name="Tapia R."/>
            <person name="Han C."/>
            <person name="Goodwin L."/>
            <person name="Pitluck S."/>
            <person name="Liolios K."/>
            <person name="Pagani I."/>
            <person name="Ivanova N."/>
            <person name="Huntemann M."/>
            <person name="Mavromatis K."/>
            <person name="Mikhailova N."/>
            <person name="Pati A."/>
            <person name="Chen A."/>
            <person name="Palaniappan K."/>
            <person name="Land M."/>
            <person name="Hauser L."/>
            <person name="Brambilla E.M."/>
            <person name="Rohde M."/>
            <person name="Verbarg S."/>
            <person name="Goker M."/>
            <person name="Bristow J."/>
            <person name="Eisen J.A."/>
            <person name="Markowitz V."/>
            <person name="Hugenholtz P."/>
            <person name="Kyrpides N.C."/>
            <person name="Klenk H.P."/>
            <person name="Woyke T."/>
        </authorList>
    </citation>
    <scope>NUCLEOTIDE SEQUENCE [LARGE SCALE GENOMIC DNA]</scope>
    <source>
        <strain evidence="4">ATCC 27775 / DSM 1100 / LMG 10767 / O</strain>
    </source>
</reference>